<dbReference type="NCBIfam" id="TIGR01537">
    <property type="entry name" value="portal_HK97"/>
    <property type="match status" value="1"/>
</dbReference>
<evidence type="ECO:0000313" key="3">
    <source>
        <dbReference type="Proteomes" id="UP000186607"/>
    </source>
</evidence>
<dbReference type="RefSeq" id="WP_075830687.1">
    <property type="nucleotide sequence ID" value="NZ_MSTI01000028.1"/>
</dbReference>
<proteinExistence type="predicted"/>
<accession>A0A1U7P2Z6</accession>
<protein>
    <submittedName>
        <fullName evidence="2">Transfer Agent portal protein</fullName>
    </submittedName>
</protein>
<gene>
    <name evidence="2" type="ORF">BOO71_0002362</name>
</gene>
<keyword evidence="3" id="KW-1185">Reference proteome</keyword>
<dbReference type="InterPro" id="IPR006427">
    <property type="entry name" value="Portal_HK97"/>
</dbReference>
<dbReference type="STRING" id="249408.BOO71_0002362"/>
<dbReference type="OrthoDB" id="9765386at2"/>
<sequence length="466" mass="50978">MNLWERMNRPLWGREEKSEQPHEVKGVTITTESNNAPYIPVAAGVRPPSLSGNITLSRAVSAGLEQSSWLQTALTKKARAAASVPLMLEHRSRKGWIRQEGGKDPAGLLVGLLATPHPHLSMQDILERMVMHLEITGNALLHRVKTSDGRTLELEPIDPSTIKPKRTDLWITGYEYRDRRGKLHTLPLNEVSHFMYQNPADLHWGLSPAKSAALAVDTDLEAQRWNRSVIGGGARPAGVVLLDGALDEDEQQLAYDQVNAQISGASGASRFMVFGGATKVESFGWNSAEMDFLAGRKFSRDEICAVLGVPSILVSQGQDATYSNMEAAKRHLWEDTLVPLLQDIASTLGKDLLADFQLDPKKYRIVPDLTNVPALRENEATRLKNISTQAGAAALLLRGGQFTPESIAEAVGLNLVTVEQAVAVTALKSLSPAARAHLEVKHALELDELTPAQCMNLVRRIKEETA</sequence>
<name>A0A1U7P2Z6_9DEIO</name>
<evidence type="ECO:0000256" key="1">
    <source>
        <dbReference type="SAM" id="MobiDB-lite"/>
    </source>
</evidence>
<dbReference type="Pfam" id="PF04860">
    <property type="entry name" value="Phage_portal"/>
    <property type="match status" value="1"/>
</dbReference>
<organism evidence="2 3">
    <name type="scientific">Deinococcus marmoris</name>
    <dbReference type="NCBI Taxonomy" id="249408"/>
    <lineage>
        <taxon>Bacteria</taxon>
        <taxon>Thermotogati</taxon>
        <taxon>Deinococcota</taxon>
        <taxon>Deinococci</taxon>
        <taxon>Deinococcales</taxon>
        <taxon>Deinococcaceae</taxon>
        <taxon>Deinococcus</taxon>
    </lineage>
</organism>
<dbReference type="InterPro" id="IPR006944">
    <property type="entry name" value="Phage/GTA_portal"/>
</dbReference>
<dbReference type="EMBL" id="MSTI01000028">
    <property type="protein sequence ID" value="OLV19541.1"/>
    <property type="molecule type" value="Genomic_DNA"/>
</dbReference>
<reference evidence="2 3" key="1">
    <citation type="submission" date="2017-01" db="EMBL/GenBank/DDBJ databases">
        <title>Genome Analysis of Deinococcus marmoris KOPRI26562.</title>
        <authorList>
            <person name="Kim J.H."/>
            <person name="Oh H.-M."/>
        </authorList>
    </citation>
    <scope>NUCLEOTIDE SEQUENCE [LARGE SCALE GENOMIC DNA]</scope>
    <source>
        <strain evidence="2 3">KOPRI26562</strain>
    </source>
</reference>
<comment type="caution">
    <text evidence="2">The sequence shown here is derived from an EMBL/GenBank/DDBJ whole genome shotgun (WGS) entry which is preliminary data.</text>
</comment>
<feature type="region of interest" description="Disordered" evidence="1">
    <location>
        <begin position="1"/>
        <end position="24"/>
    </location>
</feature>
<evidence type="ECO:0000313" key="2">
    <source>
        <dbReference type="EMBL" id="OLV19541.1"/>
    </source>
</evidence>
<dbReference type="Proteomes" id="UP000186607">
    <property type="component" value="Unassembled WGS sequence"/>
</dbReference>
<dbReference type="AlphaFoldDB" id="A0A1U7P2Z6"/>